<dbReference type="KEGG" id="vg:23463211"/>
<dbReference type="Gene3D" id="1.20.272.10">
    <property type="match status" value="1"/>
</dbReference>
<organism evidence="2 3">
    <name type="scientific">Pandoravirus inopinatum</name>
    <dbReference type="NCBI Taxonomy" id="1605721"/>
    <lineage>
        <taxon>Viruses</taxon>
        <taxon>Pandoravirus</taxon>
    </lineage>
</organism>
<protein>
    <submittedName>
        <fullName evidence="2">Uncharacterized protein</fullName>
    </submittedName>
</protein>
<name>A0A0B5J3W7_9VIRU</name>
<dbReference type="InterPro" id="IPR008921">
    <property type="entry name" value="DNA_pol3_clamp-load_cplx_C"/>
</dbReference>
<dbReference type="GO" id="GO:0006260">
    <property type="term" value="P:DNA replication"/>
    <property type="evidence" value="ECO:0007669"/>
    <property type="project" value="InterPro"/>
</dbReference>
<evidence type="ECO:0000256" key="1">
    <source>
        <dbReference type="SAM" id="MobiDB-lite"/>
    </source>
</evidence>
<proteinExistence type="predicted"/>
<feature type="compositionally biased region" description="Low complexity" evidence="1">
    <location>
        <begin position="629"/>
        <end position="642"/>
    </location>
</feature>
<feature type="region of interest" description="Disordered" evidence="1">
    <location>
        <begin position="569"/>
        <end position="653"/>
    </location>
</feature>
<sequence>MSTAAKKKRPAPADEPTPPALTANWYDAAEMACALRTCVRHGHQVDAVRVAVERDRSGDGVDVFASLATACVEDVGLASPMGLSAVLASMVMWETNVAAGKHREARAHLAAVVAATASWPKSRLVADASIKSIEVDLEPLVASMTTETAFDEMGGHTLLTDSVAWAASIAEPAPSARKAAAAAAIEAHGRIDAQRAVATFAGLARVASEVWANGVTPADIEQAQNDEAKLDTNEAHPSAETPQPPTEGEGADPQDAAALAEGTTLMVEEGVLALAHIVLALEGIEGRRVEWPLKGAAAPHRPAFVDEAMRSINAEPGADATHPYWPTLAGRGAREFFSRPVAWAFGPLLAVARGANCERAVMALLSLMEALARGLVHARPALTAAVLMTARHAVISWDERKIQVQTLATQPGIAEAIEAYDTPSVSDLVARGTLDAAGLAAARVLVVDPVRHLDGTTARHAGRSTLTTLTAAVSGTVVANPLAGALWTPDEMAKSHGAAQSSVPSDACLAAGVAIPADTDSTPKVDNVYAAVDAADAAARVRAWVDSGDKAARVRHPVWAHALPDVAYIVPTPPKRSSSSSSKKRAADAQQPAPSHPVPSRSKAASPKRRREPSTPTVVASSNNDTGGAAPAEVAQADAAPAAKRHKTDTPTTHKAVLTTVVPAGATEPVRASDTTNLLCPGRILRIVEVIYEEVDPTDAMDIVGDVTVRLTQSTTTHATVARPIGVDNGTSLVRTTPATPTAAPTTSVPVCPQQQQQTAYHRRQLWPSLRRHRGLCHP</sequence>
<dbReference type="Proteomes" id="UP000202511">
    <property type="component" value="Segment"/>
</dbReference>
<feature type="region of interest" description="Disordered" evidence="1">
    <location>
        <begin position="231"/>
        <end position="254"/>
    </location>
</feature>
<dbReference type="EMBL" id="KP136319">
    <property type="protein sequence ID" value="AJF98294.1"/>
    <property type="molecule type" value="Genomic_DNA"/>
</dbReference>
<dbReference type="GO" id="GO:0003677">
    <property type="term" value="F:DNA binding"/>
    <property type="evidence" value="ECO:0007669"/>
    <property type="project" value="InterPro"/>
</dbReference>
<accession>A0A0B5J3W7</accession>
<evidence type="ECO:0000313" key="3">
    <source>
        <dbReference type="Proteomes" id="UP000202511"/>
    </source>
</evidence>
<feature type="compositionally biased region" description="Polar residues" evidence="1">
    <location>
        <begin position="614"/>
        <end position="626"/>
    </location>
</feature>
<evidence type="ECO:0000313" key="2">
    <source>
        <dbReference type="EMBL" id="AJF98294.1"/>
    </source>
</evidence>
<dbReference type="SUPFAM" id="SSF48019">
    <property type="entry name" value="post-AAA+ oligomerization domain-like"/>
    <property type="match status" value="1"/>
</dbReference>
<dbReference type="GeneID" id="23463211"/>
<reference evidence="2 3" key="1">
    <citation type="journal article" date="2015" name="Parasitol. Res.">
        <title>Viruses in close associations with free-living amoebae.</title>
        <authorList>
            <person name="Scheid P."/>
        </authorList>
    </citation>
    <scope>NUCLEOTIDE SEQUENCE [LARGE SCALE GENOMIC DNA]</scope>
    <source>
        <strain evidence="2">KlaHel</strain>
    </source>
</reference>
<dbReference type="RefSeq" id="YP_009120529.1">
    <property type="nucleotide sequence ID" value="NC_026440.1"/>
</dbReference>